<dbReference type="RefSeq" id="WP_167976193.1">
    <property type="nucleotide sequence ID" value="NZ_VSRL01000087.1"/>
</dbReference>
<keyword evidence="2" id="KW-0472">Membrane</keyword>
<gene>
    <name evidence="3" type="ORF">FXN61_23075</name>
</gene>
<proteinExistence type="predicted"/>
<organism evidence="3 4">
    <name type="scientific">Lentzea indica</name>
    <dbReference type="NCBI Taxonomy" id="2604800"/>
    <lineage>
        <taxon>Bacteria</taxon>
        <taxon>Bacillati</taxon>
        <taxon>Actinomycetota</taxon>
        <taxon>Actinomycetes</taxon>
        <taxon>Pseudonocardiales</taxon>
        <taxon>Pseudonocardiaceae</taxon>
        <taxon>Lentzea</taxon>
    </lineage>
</organism>
<keyword evidence="4" id="KW-1185">Reference proteome</keyword>
<feature type="region of interest" description="Disordered" evidence="1">
    <location>
        <begin position="1"/>
        <end position="20"/>
    </location>
</feature>
<comment type="caution">
    <text evidence="3">The sequence shown here is derived from an EMBL/GenBank/DDBJ whole genome shotgun (WGS) entry which is preliminary data.</text>
</comment>
<evidence type="ECO:0000313" key="4">
    <source>
        <dbReference type="Proteomes" id="UP001515943"/>
    </source>
</evidence>
<sequence>MSYGPPEQQSSQPVGSQAPPPKGPVLGLVALVLGLAGVVATFLPMNLDGVRPYVAWAFGLPGFVVAILGLLGHRRGKAPAVIGALLSLLAVLVGVITIGNLVGVL</sequence>
<evidence type="ECO:0000256" key="1">
    <source>
        <dbReference type="SAM" id="MobiDB-lite"/>
    </source>
</evidence>
<accession>A0ABX1FKK6</accession>
<keyword evidence="2" id="KW-1133">Transmembrane helix</keyword>
<dbReference type="EMBL" id="VSRL01000087">
    <property type="protein sequence ID" value="NKE59534.1"/>
    <property type="molecule type" value="Genomic_DNA"/>
</dbReference>
<feature type="transmembrane region" description="Helical" evidence="2">
    <location>
        <begin position="78"/>
        <end position="102"/>
    </location>
</feature>
<name>A0ABX1FKK6_9PSEU</name>
<keyword evidence="2" id="KW-0812">Transmembrane</keyword>
<evidence type="ECO:0000313" key="3">
    <source>
        <dbReference type="EMBL" id="NKE59534.1"/>
    </source>
</evidence>
<evidence type="ECO:0000256" key="2">
    <source>
        <dbReference type="SAM" id="Phobius"/>
    </source>
</evidence>
<reference evidence="3 4" key="1">
    <citation type="submission" date="2019-08" db="EMBL/GenBank/DDBJ databases">
        <title>Lentzea from Indian Himalayas.</title>
        <authorList>
            <person name="Mandal S."/>
            <person name="Mallick Gupta A."/>
            <person name="Maiti P.K."/>
            <person name="Sarkar J."/>
            <person name="Mandal S."/>
        </authorList>
    </citation>
    <scope>NUCLEOTIDE SEQUENCE [LARGE SCALE GENOMIC DNA]</scope>
    <source>
        <strain evidence="3 4">PSKA42</strain>
    </source>
</reference>
<dbReference type="Proteomes" id="UP001515943">
    <property type="component" value="Unassembled WGS sequence"/>
</dbReference>
<protein>
    <recommendedName>
        <fullName evidence="5">DUF4190 domain-containing protein</fullName>
    </recommendedName>
</protein>
<evidence type="ECO:0008006" key="5">
    <source>
        <dbReference type="Google" id="ProtNLM"/>
    </source>
</evidence>
<feature type="transmembrane region" description="Helical" evidence="2">
    <location>
        <begin position="53"/>
        <end position="71"/>
    </location>
</feature>
<feature type="transmembrane region" description="Helical" evidence="2">
    <location>
        <begin position="25"/>
        <end position="47"/>
    </location>
</feature>